<proteinExistence type="predicted"/>
<dbReference type="RefSeq" id="WP_132693077.1">
    <property type="nucleotide sequence ID" value="NZ_SLVM01000001.1"/>
</dbReference>
<dbReference type="OrthoDB" id="6077989at2"/>
<dbReference type="InterPro" id="IPR012312">
    <property type="entry name" value="Hemerythrin-like"/>
</dbReference>
<evidence type="ECO:0000259" key="1">
    <source>
        <dbReference type="Pfam" id="PF01814"/>
    </source>
</evidence>
<dbReference type="Proteomes" id="UP000295277">
    <property type="component" value="Unassembled WGS sequence"/>
</dbReference>
<dbReference type="EMBL" id="SLVM01000001">
    <property type="protein sequence ID" value="TCM88065.1"/>
    <property type="molecule type" value="Genomic_DNA"/>
</dbReference>
<evidence type="ECO:0000313" key="3">
    <source>
        <dbReference type="Proteomes" id="UP000295277"/>
    </source>
</evidence>
<accession>A0A4R1Z333</accession>
<organism evidence="2 3">
    <name type="scientific">Rhodovulum steppense</name>
    <dbReference type="NCBI Taxonomy" id="540251"/>
    <lineage>
        <taxon>Bacteria</taxon>
        <taxon>Pseudomonadati</taxon>
        <taxon>Pseudomonadota</taxon>
        <taxon>Alphaproteobacteria</taxon>
        <taxon>Rhodobacterales</taxon>
        <taxon>Paracoccaceae</taxon>
        <taxon>Rhodovulum</taxon>
    </lineage>
</organism>
<gene>
    <name evidence="2" type="ORF">EV216_10175</name>
</gene>
<sequence length="188" mass="21050">MADELTLDIRTGLPDALRVLLDEHPRDLWDSHVRFDGLTRFWLERHLMFRTLIDRIGDESRSIVERSAEPGQAVRNTARYAQLLLGELHGHHQIEDLHYFPRLLAAEPRLVRGFDILDGDHHALDGQLAALAGAVNGLIRATPADQRDRAGALGTTLAGFGRFLDRHLVDEEDLVVPILLKHGEALGV</sequence>
<reference evidence="2 3" key="1">
    <citation type="submission" date="2019-03" db="EMBL/GenBank/DDBJ databases">
        <title>Genomic Encyclopedia of Type Strains, Phase IV (KMG-IV): sequencing the most valuable type-strain genomes for metagenomic binning, comparative biology and taxonomic classification.</title>
        <authorList>
            <person name="Goeker M."/>
        </authorList>
    </citation>
    <scope>NUCLEOTIDE SEQUENCE [LARGE SCALE GENOMIC DNA]</scope>
    <source>
        <strain evidence="2 3">DSM 21153</strain>
    </source>
</reference>
<keyword evidence="3" id="KW-1185">Reference proteome</keyword>
<evidence type="ECO:0000313" key="2">
    <source>
        <dbReference type="EMBL" id="TCM88065.1"/>
    </source>
</evidence>
<comment type="caution">
    <text evidence="2">The sequence shown here is derived from an EMBL/GenBank/DDBJ whole genome shotgun (WGS) entry which is preliminary data.</text>
</comment>
<dbReference type="CDD" id="cd12108">
    <property type="entry name" value="Hr-like"/>
    <property type="match status" value="1"/>
</dbReference>
<feature type="domain" description="Hemerythrin-like" evidence="1">
    <location>
        <begin position="39"/>
        <end position="179"/>
    </location>
</feature>
<dbReference type="Gene3D" id="1.20.120.520">
    <property type="entry name" value="nmb1532 protein domain like"/>
    <property type="match status" value="1"/>
</dbReference>
<protein>
    <submittedName>
        <fullName evidence="2">Hemerythrin HHE cation binding domain-containing protein</fullName>
    </submittedName>
</protein>
<dbReference type="AlphaFoldDB" id="A0A4R1Z333"/>
<name>A0A4R1Z333_9RHOB</name>
<dbReference type="Pfam" id="PF01814">
    <property type="entry name" value="Hemerythrin"/>
    <property type="match status" value="1"/>
</dbReference>